<name>A0A1F6CLX5_9BACT</name>
<protein>
    <recommendedName>
        <fullName evidence="3">Type 4 fimbrial biogenesis protein PilX N-terminal domain-containing protein</fullName>
    </recommendedName>
</protein>
<evidence type="ECO:0000313" key="2">
    <source>
        <dbReference type="Proteomes" id="UP000178370"/>
    </source>
</evidence>
<accession>A0A1F6CLX5</accession>
<organism evidence="1 2">
    <name type="scientific">Candidatus Kaiserbacteria bacterium RIFCSPHIGHO2_01_FULL_54_36</name>
    <dbReference type="NCBI Taxonomy" id="1798482"/>
    <lineage>
        <taxon>Bacteria</taxon>
        <taxon>Candidatus Kaiseribacteriota</taxon>
    </lineage>
</organism>
<reference evidence="1 2" key="1">
    <citation type="journal article" date="2016" name="Nat. Commun.">
        <title>Thousands of microbial genomes shed light on interconnected biogeochemical processes in an aquifer system.</title>
        <authorList>
            <person name="Anantharaman K."/>
            <person name="Brown C.T."/>
            <person name="Hug L.A."/>
            <person name="Sharon I."/>
            <person name="Castelle C.J."/>
            <person name="Probst A.J."/>
            <person name="Thomas B.C."/>
            <person name="Singh A."/>
            <person name="Wilkins M.J."/>
            <person name="Karaoz U."/>
            <person name="Brodie E.L."/>
            <person name="Williams K.H."/>
            <person name="Hubbard S.S."/>
            <person name="Banfield J.F."/>
        </authorList>
    </citation>
    <scope>NUCLEOTIDE SEQUENCE [LARGE SCALE GENOMIC DNA]</scope>
</reference>
<sequence length="470" mass="50511">MLVVAFMGIFLLILGTITSYTFEQAKYGRALYGREQALAIAEAGLEYYRWFLAHNPNDLTNGTGGPGPYTYSVSDPEGGELGSASLSVTSNSACGIIQSIDITSQGTSNLNPVFKRTLFGRYMRQSVAAYSYLLNSNVWAGPDRNITGPYHSNGGIRMDGTNNSDVSSAVSTWLCDGNYNCSPTQSNAPGVLGSGSGSALWKYPIGSVDFSGMATSLTNLKTYAQGGGGMYYASSTGSVNSRGYHLIFKSNGTVDIYRVTSTNSVPSYNSQTGWNLTEYSIIKTQTLLGNYTVPSSCRLIFLEDRVWVEGVVKDKVTLVAATPGDTATTPDIYLLNNITYVAQGGTSGFTAIAEGNILISLNAPTTMEIHGVFSAHSGRYGRNFYTNSSSYPSNKRVGSSWSSYVLRNQLTTVGTVVSNYRTGTAWSDGSSTVSGFQSRVDAYDQLQATDPPPFTPAASTDYSYVLWREQ</sequence>
<comment type="caution">
    <text evidence="1">The sequence shown here is derived from an EMBL/GenBank/DDBJ whole genome shotgun (WGS) entry which is preliminary data.</text>
</comment>
<dbReference type="EMBL" id="MFKV01000016">
    <property type="protein sequence ID" value="OGG50239.1"/>
    <property type="molecule type" value="Genomic_DNA"/>
</dbReference>
<dbReference type="AlphaFoldDB" id="A0A1F6CLX5"/>
<dbReference type="STRING" id="1798482.A2763_04655"/>
<evidence type="ECO:0008006" key="3">
    <source>
        <dbReference type="Google" id="ProtNLM"/>
    </source>
</evidence>
<proteinExistence type="predicted"/>
<evidence type="ECO:0000313" key="1">
    <source>
        <dbReference type="EMBL" id="OGG50239.1"/>
    </source>
</evidence>
<gene>
    <name evidence="1" type="ORF">A2763_04655</name>
</gene>
<dbReference type="Proteomes" id="UP000178370">
    <property type="component" value="Unassembled WGS sequence"/>
</dbReference>